<reference evidence="3" key="1">
    <citation type="journal article" date="2015" name="Genome Announc.">
        <title>Draft genome sequence of the fungus Penicillium brasilianum MG11.</title>
        <authorList>
            <person name="Horn F."/>
            <person name="Linde J."/>
            <person name="Mattern D.J."/>
            <person name="Walther G."/>
            <person name="Guthke R."/>
            <person name="Brakhage A.A."/>
            <person name="Valiante V."/>
        </authorList>
    </citation>
    <scope>NUCLEOTIDE SEQUENCE [LARGE SCALE GENOMIC DNA]</scope>
    <source>
        <strain evidence="3">MG11</strain>
    </source>
</reference>
<evidence type="ECO:0000256" key="1">
    <source>
        <dbReference type="SAM" id="SignalP"/>
    </source>
</evidence>
<sequence length="263" mass="30553">MHSLLLALPTELLVAIFSHSSSLSHVANLAGTCKLLNKIWKEHISYIFNQVAPTTIPCYEDLRVLLDNQGHLAMGAQVLNVSDVGRLVTTSNNADELVTSFHDRVRVNAHWDPQVSRALSVSEETRFIMAHYKLWGLMLLDDAQQQKIIGSMNLEQSCLLADFLCVFDPWKIQDPKVQRVLQHNPAAHRLLQQKIRRQRNKDFLDQHGRAYRPMDFTPYERNGRYAWWCDIQQDIFRKMLTGTLFRTHHDNAEEYEEEDGSWR</sequence>
<evidence type="ECO:0000313" key="2">
    <source>
        <dbReference type="EMBL" id="CEJ62243.1"/>
    </source>
</evidence>
<organism evidence="2 3">
    <name type="scientific">Penicillium brasilianum</name>
    <dbReference type="NCBI Taxonomy" id="104259"/>
    <lineage>
        <taxon>Eukaryota</taxon>
        <taxon>Fungi</taxon>
        <taxon>Dikarya</taxon>
        <taxon>Ascomycota</taxon>
        <taxon>Pezizomycotina</taxon>
        <taxon>Eurotiomycetes</taxon>
        <taxon>Eurotiomycetidae</taxon>
        <taxon>Eurotiales</taxon>
        <taxon>Aspergillaceae</taxon>
        <taxon>Penicillium</taxon>
    </lineage>
</organism>
<dbReference type="Proteomes" id="UP000042958">
    <property type="component" value="Unassembled WGS sequence"/>
</dbReference>
<feature type="chain" id="PRO_5002522839" description="F-box domain-containing protein" evidence="1">
    <location>
        <begin position="21"/>
        <end position="263"/>
    </location>
</feature>
<dbReference type="EMBL" id="CDHK01000015">
    <property type="protein sequence ID" value="CEJ62243.1"/>
    <property type="molecule type" value="Genomic_DNA"/>
</dbReference>
<keyword evidence="1" id="KW-0732">Signal</keyword>
<evidence type="ECO:0008006" key="4">
    <source>
        <dbReference type="Google" id="ProtNLM"/>
    </source>
</evidence>
<dbReference type="InterPro" id="IPR036047">
    <property type="entry name" value="F-box-like_dom_sf"/>
</dbReference>
<dbReference type="SUPFAM" id="SSF81383">
    <property type="entry name" value="F-box domain"/>
    <property type="match status" value="1"/>
</dbReference>
<evidence type="ECO:0000313" key="3">
    <source>
        <dbReference type="Proteomes" id="UP000042958"/>
    </source>
</evidence>
<keyword evidence="3" id="KW-1185">Reference proteome</keyword>
<dbReference type="AlphaFoldDB" id="A0A0F7U031"/>
<feature type="signal peptide" evidence="1">
    <location>
        <begin position="1"/>
        <end position="20"/>
    </location>
</feature>
<gene>
    <name evidence="2" type="ORF">PMG11_10749</name>
</gene>
<name>A0A0F7U031_PENBI</name>
<dbReference type="OrthoDB" id="3525185at2759"/>
<proteinExistence type="predicted"/>
<protein>
    <recommendedName>
        <fullName evidence="4">F-box domain-containing protein</fullName>
    </recommendedName>
</protein>
<accession>A0A0F7U031</accession>